<evidence type="ECO:0000313" key="2">
    <source>
        <dbReference type="EMBL" id="GAA1519589.1"/>
    </source>
</evidence>
<keyword evidence="3" id="KW-1185">Reference proteome</keyword>
<evidence type="ECO:0000256" key="1">
    <source>
        <dbReference type="SAM" id="MobiDB-lite"/>
    </source>
</evidence>
<name>A0ABN2AIV9_9ACTN</name>
<reference evidence="2 3" key="1">
    <citation type="journal article" date="2019" name="Int. J. Syst. Evol. Microbiol.">
        <title>The Global Catalogue of Microorganisms (GCM) 10K type strain sequencing project: providing services to taxonomists for standard genome sequencing and annotation.</title>
        <authorList>
            <consortium name="The Broad Institute Genomics Platform"/>
            <consortium name="The Broad Institute Genome Sequencing Center for Infectious Disease"/>
            <person name="Wu L."/>
            <person name="Ma J."/>
        </authorList>
    </citation>
    <scope>NUCLEOTIDE SEQUENCE [LARGE SCALE GENOMIC DNA]</scope>
    <source>
        <strain evidence="2 3">JCM 14942</strain>
    </source>
</reference>
<gene>
    <name evidence="2" type="ORF">GCM10009788_24400</name>
</gene>
<feature type="compositionally biased region" description="Basic and acidic residues" evidence="1">
    <location>
        <begin position="46"/>
        <end position="57"/>
    </location>
</feature>
<feature type="region of interest" description="Disordered" evidence="1">
    <location>
        <begin position="46"/>
        <end position="79"/>
    </location>
</feature>
<accession>A0ABN2AIV9</accession>
<evidence type="ECO:0008006" key="4">
    <source>
        <dbReference type="Google" id="ProtNLM"/>
    </source>
</evidence>
<comment type="caution">
    <text evidence="2">The sequence shown here is derived from an EMBL/GenBank/DDBJ whole genome shotgun (WGS) entry which is preliminary data.</text>
</comment>
<protein>
    <recommendedName>
        <fullName evidence="4">Transposase</fullName>
    </recommendedName>
</protein>
<organism evidence="2 3">
    <name type="scientific">Nocardioides humi</name>
    <dbReference type="NCBI Taxonomy" id="449461"/>
    <lineage>
        <taxon>Bacteria</taxon>
        <taxon>Bacillati</taxon>
        <taxon>Actinomycetota</taxon>
        <taxon>Actinomycetes</taxon>
        <taxon>Propionibacteriales</taxon>
        <taxon>Nocardioidaceae</taxon>
        <taxon>Nocardioides</taxon>
    </lineage>
</organism>
<dbReference type="Proteomes" id="UP001500842">
    <property type="component" value="Unassembled WGS sequence"/>
</dbReference>
<sequence>MEGELDDHPAEWIARMARDGEAIVAAEKQGPGGFLDLRWVERHLAPERRSGRDLHEPTRRRRHPLAPRQNQVPHPRVWTGACSRFSGGIAAGRLGR</sequence>
<evidence type="ECO:0000313" key="3">
    <source>
        <dbReference type="Proteomes" id="UP001500842"/>
    </source>
</evidence>
<proteinExistence type="predicted"/>
<dbReference type="EMBL" id="BAAAOR010000019">
    <property type="protein sequence ID" value="GAA1519589.1"/>
    <property type="molecule type" value="Genomic_DNA"/>
</dbReference>